<evidence type="ECO:0000313" key="3">
    <source>
        <dbReference type="EMBL" id="SGY86541.1"/>
    </source>
</evidence>
<evidence type="ECO:0000313" key="4">
    <source>
        <dbReference type="Proteomes" id="UP000182660"/>
    </source>
</evidence>
<sequence>MNKALRTQNGVATIEFALGLFPFWLLVCVWVEMSYVSYISGLTDLALAESSRSVKKDEDSYMNQFRQSIKSNNTLWSQFLDTSKFKVSVHYIASLKDLKNIKSVCEPGEDEFKECGIEVNSAIAIYRVEYNYNPMFNYFLSDDQLLVRESIVIQEYERDEFKL</sequence>
<evidence type="ECO:0000313" key="5">
    <source>
        <dbReference type="Proteomes" id="UP000183794"/>
    </source>
</evidence>
<keyword evidence="4" id="KW-1185">Reference proteome</keyword>
<keyword evidence="1" id="KW-0812">Transmembrane</keyword>
<dbReference type="OrthoDB" id="6555614at2"/>
<keyword evidence="1" id="KW-1133">Transmembrane helix</keyword>
<dbReference type="AlphaFoldDB" id="A0A1K9YUK3"/>
<gene>
    <name evidence="2" type="ORF">MT2528_0640</name>
    <name evidence="3" type="ORF">NVI5450_0633</name>
</gene>
<dbReference type="RefSeq" id="WP_075471056.1">
    <property type="nucleotide sequence ID" value="NZ_CAWQZC010000100.1"/>
</dbReference>
<evidence type="ECO:0000256" key="1">
    <source>
        <dbReference type="SAM" id="Phobius"/>
    </source>
</evidence>
<proteinExistence type="predicted"/>
<keyword evidence="1" id="KW-0472">Membrane</keyword>
<dbReference type="EMBL" id="FPLD01000021">
    <property type="protein sequence ID" value="SGY86541.1"/>
    <property type="molecule type" value="Genomic_DNA"/>
</dbReference>
<accession>A0A1K9YUK3</accession>
<dbReference type="Proteomes" id="UP000183794">
    <property type="component" value="Unassembled WGS sequence"/>
</dbReference>
<dbReference type="EMBL" id="FPLJ01000020">
    <property type="protein sequence ID" value="SGY84482.1"/>
    <property type="molecule type" value="Genomic_DNA"/>
</dbReference>
<name>A0A1K9YUK3_9GAMM</name>
<protein>
    <submittedName>
        <fullName evidence="3">TadE-like protein</fullName>
    </submittedName>
</protein>
<dbReference type="GeneID" id="61294366"/>
<feature type="transmembrane region" description="Helical" evidence="1">
    <location>
        <begin position="12"/>
        <end position="31"/>
    </location>
</feature>
<reference evidence="2 4" key="2">
    <citation type="submission" date="2016-11" db="EMBL/GenBank/DDBJ databases">
        <authorList>
            <person name="Klemetsen T."/>
        </authorList>
    </citation>
    <scope>NUCLEOTIDE SEQUENCE [LARGE SCALE GENOMIC DNA]</scope>
    <source>
        <strain evidence="2">MT 2528</strain>
    </source>
</reference>
<evidence type="ECO:0000313" key="2">
    <source>
        <dbReference type="EMBL" id="SGY84482.1"/>
    </source>
</evidence>
<organism evidence="3 5">
    <name type="scientific">Moritella viscosa</name>
    <dbReference type="NCBI Taxonomy" id="80854"/>
    <lineage>
        <taxon>Bacteria</taxon>
        <taxon>Pseudomonadati</taxon>
        <taxon>Pseudomonadota</taxon>
        <taxon>Gammaproteobacteria</taxon>
        <taxon>Alteromonadales</taxon>
        <taxon>Moritellaceae</taxon>
        <taxon>Moritella</taxon>
    </lineage>
</organism>
<dbReference type="Proteomes" id="UP000182660">
    <property type="component" value="Unassembled WGS sequence"/>
</dbReference>
<reference evidence="3 5" key="1">
    <citation type="submission" date="2016-11" db="EMBL/GenBank/DDBJ databases">
        <authorList>
            <person name="Jaros S."/>
            <person name="Januszkiewicz K."/>
            <person name="Wedrychowicz H."/>
        </authorList>
    </citation>
    <scope>NUCLEOTIDE SEQUENCE [LARGE SCALE GENOMIC DNA]</scope>
    <source>
        <strain evidence="3">NVI 5450</strain>
    </source>
</reference>